<proteinExistence type="predicted"/>
<dbReference type="PANTHER" id="PTHR45947:SF3">
    <property type="entry name" value="SULFOQUINOVOSYL TRANSFERASE SQD2"/>
    <property type="match status" value="1"/>
</dbReference>
<dbReference type="Gene3D" id="3.40.50.11010">
    <property type="match status" value="1"/>
</dbReference>
<dbReference type="PANTHER" id="PTHR45947">
    <property type="entry name" value="SULFOQUINOVOSYL TRANSFERASE SQD2"/>
    <property type="match status" value="1"/>
</dbReference>
<dbReference type="AlphaFoldDB" id="A0A846QGZ9"/>
<keyword evidence="2" id="KW-0808">Transferase</keyword>
<keyword evidence="3" id="KW-1185">Reference proteome</keyword>
<dbReference type="InterPro" id="IPR055259">
    <property type="entry name" value="YkvP/CgeB_Glyco_trans-like"/>
</dbReference>
<dbReference type="InterPro" id="IPR050194">
    <property type="entry name" value="Glycosyltransferase_grp1"/>
</dbReference>
<gene>
    <name evidence="2" type="ORF">GGQ74_001198</name>
</gene>
<feature type="domain" description="Spore protein YkvP/CgeB glycosyl transferase-like" evidence="1">
    <location>
        <begin position="206"/>
        <end position="345"/>
    </location>
</feature>
<protein>
    <submittedName>
        <fullName evidence="2">Glycosyltransferase involved in cell wall biosynthesis</fullName>
    </submittedName>
</protein>
<organism evidence="2 3">
    <name type="scientific">Desulfobaculum xiamenense</name>
    <dbReference type="NCBI Taxonomy" id="995050"/>
    <lineage>
        <taxon>Bacteria</taxon>
        <taxon>Pseudomonadati</taxon>
        <taxon>Thermodesulfobacteriota</taxon>
        <taxon>Desulfovibrionia</taxon>
        <taxon>Desulfovibrionales</taxon>
        <taxon>Desulfovibrionaceae</taxon>
        <taxon>Desulfobaculum</taxon>
    </lineage>
</organism>
<dbReference type="SUPFAM" id="SSF53756">
    <property type="entry name" value="UDP-Glycosyltransferase/glycogen phosphorylase"/>
    <property type="match status" value="1"/>
</dbReference>
<evidence type="ECO:0000259" key="1">
    <source>
        <dbReference type="Pfam" id="PF13524"/>
    </source>
</evidence>
<accession>A0A846QGZ9</accession>
<comment type="caution">
    <text evidence="2">The sequence shown here is derived from an EMBL/GenBank/DDBJ whole genome shotgun (WGS) entry which is preliminary data.</text>
</comment>
<evidence type="ECO:0000313" key="3">
    <source>
        <dbReference type="Proteomes" id="UP000580856"/>
    </source>
</evidence>
<sequence>MHYLSAPLTPLHLLERQTQDLKTRYRIAREGVTHLNGRLTESIPLALFAPCGVFPLNKMAVLRNWSRFVIAHSISTVLKAQPFDVVYIDNIFLGWLLDKVQYRTSVMRVMDRHDQFPGWASNAKQLAREVSEKCDLTVYSARGLEAYVKELGAQESFLVPNGVDYEFFRQVGAPDSSFAKRNRPVVAYSGTLDDRIDVGLVKYVAAALPQYSFEFFGPQSEGFSPDGFPDNVIFHGSVPHADLPAILHQADIGFIPFDIHRAKERLSGVRPLKLLEYMASGLPVVCARWPEVERMKSPAKLFSTPNECVEMLKLVELEKQSHAIEKEYARQADWSHMCSQLMDEIEKRAEPRAHETTPSLQSL</sequence>
<dbReference type="Pfam" id="PF13524">
    <property type="entry name" value="Glyco_trans_1_2"/>
    <property type="match status" value="1"/>
</dbReference>
<dbReference type="Gene3D" id="3.40.50.2000">
    <property type="entry name" value="Glycogen Phosphorylase B"/>
    <property type="match status" value="1"/>
</dbReference>
<dbReference type="GO" id="GO:0016758">
    <property type="term" value="F:hexosyltransferase activity"/>
    <property type="evidence" value="ECO:0007669"/>
    <property type="project" value="TreeGrafter"/>
</dbReference>
<dbReference type="EMBL" id="JAATJA010000001">
    <property type="protein sequence ID" value="NJB67558.1"/>
    <property type="molecule type" value="Genomic_DNA"/>
</dbReference>
<name>A0A846QGZ9_9BACT</name>
<evidence type="ECO:0000313" key="2">
    <source>
        <dbReference type="EMBL" id="NJB67558.1"/>
    </source>
</evidence>
<dbReference type="Proteomes" id="UP000580856">
    <property type="component" value="Unassembled WGS sequence"/>
</dbReference>
<reference evidence="2 3" key="1">
    <citation type="submission" date="2020-03" db="EMBL/GenBank/DDBJ databases">
        <title>Genomic Encyclopedia of Type Strains, Phase IV (KMG-IV): sequencing the most valuable type-strain genomes for metagenomic binning, comparative biology and taxonomic classification.</title>
        <authorList>
            <person name="Goeker M."/>
        </authorList>
    </citation>
    <scope>NUCLEOTIDE SEQUENCE [LARGE SCALE GENOMIC DNA]</scope>
    <source>
        <strain evidence="2 3">DSM 24233</strain>
    </source>
</reference>